<evidence type="ECO:0000313" key="6">
    <source>
        <dbReference type="EMBL" id="USY17911.1"/>
    </source>
</evidence>
<dbReference type="Pfam" id="PF00004">
    <property type="entry name" value="AAA"/>
    <property type="match status" value="1"/>
</dbReference>
<dbReference type="PANTHER" id="PTHR11638">
    <property type="entry name" value="ATP-DEPENDENT CLP PROTEASE"/>
    <property type="match status" value="1"/>
</dbReference>
<dbReference type="CDD" id="cd00009">
    <property type="entry name" value="AAA"/>
    <property type="match status" value="1"/>
</dbReference>
<dbReference type="InterPro" id="IPR003959">
    <property type="entry name" value="ATPase_AAA_core"/>
</dbReference>
<feature type="domain" description="AAA+ ATPase" evidence="5">
    <location>
        <begin position="378"/>
        <end position="550"/>
    </location>
</feature>
<dbReference type="Gene3D" id="1.10.8.60">
    <property type="match status" value="1"/>
</dbReference>
<dbReference type="Proteomes" id="UP001055940">
    <property type="component" value="Chromosome"/>
</dbReference>
<sequence>MGLSNFTQGNDDANNSGPPTGGIGVGMGGPFAPGGQSEDTTQELLVDYNEKFKNAEPTLFRDTLIEQTLATLISKNKPNVLLKGLAGVGKTKIVEDIARRIALGDSLIPDQLKDCTVYELPVTNLVAGSGIVGQLEERVQAVVDFASDPKNKALLFIDEIHQITGGSSSHSEPTNRKISQILKPALARGQMSVIGATTSNESRAFDEDPAFARRFTQLIVDELTVEQTLAVLGTVRPGLMAHYRHQIAVSDDVLAETVKIAEANSKVSAHRPDSAITLLDRSMADRVLEQNKLITQAEAAGDRALVATLQAIPQVPLTATRVLDVAKSLMTGNAQRPDFDAATLRTTLLDRLQGQDEVLEKVADRIAREELGLFPTKTPLTCLFAGTSGSGKTETAKILAEQMTGQEPIVLNMTEYHTPSSTAKIIGAPPGYIGSDSNQELPFDTLESNPHRVVLLDEFEKADMAVQRLFLSAFDEGYIRNAHGKLLDFSKAVVIVTTNAAREALSSSSIGFISGPRVVSQQNLNSELAKHFEPELLGRFSLIVGFNQIDKVAFRQIMAADYESQVAQIVDAKPRLAQVLPAAMPDDELQALAETAYVDSQGARPAGRAVRSWIEDRLMAAQAAKTQPSAAIARTIDQHE</sequence>
<evidence type="ECO:0000256" key="2">
    <source>
        <dbReference type="ARBA" id="ARBA00022741"/>
    </source>
</evidence>
<dbReference type="EMBL" id="CP099837">
    <property type="protein sequence ID" value="USY17911.1"/>
    <property type="molecule type" value="Genomic_DNA"/>
</dbReference>
<evidence type="ECO:0000313" key="7">
    <source>
        <dbReference type="Proteomes" id="UP001055940"/>
    </source>
</evidence>
<dbReference type="Gene3D" id="3.40.50.300">
    <property type="entry name" value="P-loop containing nucleotide triphosphate hydrolases"/>
    <property type="match status" value="2"/>
</dbReference>
<feature type="region of interest" description="Disordered" evidence="4">
    <location>
        <begin position="1"/>
        <end position="38"/>
    </location>
</feature>
<dbReference type="InterPro" id="IPR027417">
    <property type="entry name" value="P-loop_NTPase"/>
</dbReference>
<dbReference type="CDD" id="cd19499">
    <property type="entry name" value="RecA-like_ClpB_Hsp104-like"/>
    <property type="match status" value="1"/>
</dbReference>
<feature type="compositionally biased region" description="Polar residues" evidence="4">
    <location>
        <begin position="1"/>
        <end position="16"/>
    </location>
</feature>
<dbReference type="SMART" id="SM00382">
    <property type="entry name" value="AAA"/>
    <property type="match status" value="2"/>
</dbReference>
<proteinExistence type="predicted"/>
<dbReference type="InterPro" id="IPR003593">
    <property type="entry name" value="AAA+_ATPase"/>
</dbReference>
<dbReference type="SUPFAM" id="SSF52540">
    <property type="entry name" value="P-loop containing nucleoside triphosphate hydrolases"/>
    <property type="match status" value="2"/>
</dbReference>
<evidence type="ECO:0000256" key="4">
    <source>
        <dbReference type="SAM" id="MobiDB-lite"/>
    </source>
</evidence>
<dbReference type="Pfam" id="PF07724">
    <property type="entry name" value="AAA_2"/>
    <property type="match status" value="1"/>
</dbReference>
<evidence type="ECO:0000259" key="5">
    <source>
        <dbReference type="SMART" id="SM00382"/>
    </source>
</evidence>
<dbReference type="Pfam" id="PF17871">
    <property type="entry name" value="AAA_lid_9"/>
    <property type="match status" value="1"/>
</dbReference>
<organism evidence="6 7">
    <name type="scientific">Nocardiopsis exhalans</name>
    <dbReference type="NCBI Taxonomy" id="163604"/>
    <lineage>
        <taxon>Bacteria</taxon>
        <taxon>Bacillati</taxon>
        <taxon>Actinomycetota</taxon>
        <taxon>Actinomycetes</taxon>
        <taxon>Streptosporangiales</taxon>
        <taxon>Nocardiopsidaceae</taxon>
        <taxon>Nocardiopsis</taxon>
    </lineage>
</organism>
<name>A0ABY5D0S5_9ACTN</name>
<accession>A0ABY5D0S5</accession>
<feature type="domain" description="AAA+ ATPase" evidence="5">
    <location>
        <begin position="76"/>
        <end position="226"/>
    </location>
</feature>
<dbReference type="InterPro" id="IPR041546">
    <property type="entry name" value="ClpA/ClpB_AAA_lid"/>
</dbReference>
<protein>
    <submittedName>
        <fullName evidence="6">AAA family ATPase</fullName>
    </submittedName>
</protein>
<dbReference type="RefSeq" id="WP_254417401.1">
    <property type="nucleotide sequence ID" value="NZ_BAAAJB010000011.1"/>
</dbReference>
<keyword evidence="2" id="KW-0547">Nucleotide-binding</keyword>
<dbReference type="PRINTS" id="PR00300">
    <property type="entry name" value="CLPPROTEASEA"/>
</dbReference>
<dbReference type="PANTHER" id="PTHR11638:SF18">
    <property type="entry name" value="HEAT SHOCK PROTEIN 104"/>
    <property type="match status" value="1"/>
</dbReference>
<keyword evidence="1" id="KW-0677">Repeat</keyword>
<keyword evidence="3" id="KW-0067">ATP-binding</keyword>
<evidence type="ECO:0000256" key="1">
    <source>
        <dbReference type="ARBA" id="ARBA00022737"/>
    </source>
</evidence>
<evidence type="ECO:0000256" key="3">
    <source>
        <dbReference type="ARBA" id="ARBA00022840"/>
    </source>
</evidence>
<dbReference type="InterPro" id="IPR050130">
    <property type="entry name" value="ClpA_ClpB"/>
</dbReference>
<dbReference type="InterPro" id="IPR001270">
    <property type="entry name" value="ClpA/B"/>
</dbReference>
<feature type="compositionally biased region" description="Gly residues" evidence="4">
    <location>
        <begin position="19"/>
        <end position="32"/>
    </location>
</feature>
<reference evidence="6" key="1">
    <citation type="submission" date="2022-06" db="EMBL/GenBank/DDBJ databases">
        <authorList>
            <person name="Ping M."/>
        </authorList>
    </citation>
    <scope>NUCLEOTIDE SEQUENCE</scope>
    <source>
        <strain evidence="6">JCM11759T</strain>
    </source>
</reference>
<gene>
    <name evidence="6" type="ORF">NE857_21590</name>
</gene>
<keyword evidence="7" id="KW-1185">Reference proteome</keyword>